<gene>
    <name evidence="1" type="ORF">LZ480_07640</name>
</gene>
<protein>
    <submittedName>
        <fullName evidence="1">Uncharacterized protein</fullName>
    </submittedName>
</protein>
<organism evidence="1 2">
    <name type="scientific">Solibacillus palustris</name>
    <dbReference type="NCBI Taxonomy" id="2908203"/>
    <lineage>
        <taxon>Bacteria</taxon>
        <taxon>Bacillati</taxon>
        <taxon>Bacillota</taxon>
        <taxon>Bacilli</taxon>
        <taxon>Bacillales</taxon>
        <taxon>Caryophanaceae</taxon>
        <taxon>Solibacillus</taxon>
    </lineage>
</organism>
<dbReference type="Proteomes" id="UP001316087">
    <property type="component" value="Unassembled WGS sequence"/>
</dbReference>
<comment type="caution">
    <text evidence="1">The sequence shown here is derived from an EMBL/GenBank/DDBJ whole genome shotgun (WGS) entry which is preliminary data.</text>
</comment>
<name>A0ABS9UBQ6_9BACL</name>
<proteinExistence type="predicted"/>
<sequence>MYIRLASQNGVFRLQPIQRQNDTELDVAIADLEKRGFILVRRGKTPSQYSCDITYSRVWAIMEKYMY</sequence>
<dbReference type="RefSeq" id="WP_241368818.1">
    <property type="nucleotide sequence ID" value="NZ_JAKZFC010000002.1"/>
</dbReference>
<keyword evidence="2" id="KW-1185">Reference proteome</keyword>
<dbReference type="EMBL" id="JAKZFC010000002">
    <property type="protein sequence ID" value="MCH7321764.1"/>
    <property type="molecule type" value="Genomic_DNA"/>
</dbReference>
<evidence type="ECO:0000313" key="2">
    <source>
        <dbReference type="Proteomes" id="UP001316087"/>
    </source>
</evidence>
<reference evidence="1 2" key="1">
    <citation type="submission" date="2022-03" db="EMBL/GenBank/DDBJ databases">
        <authorList>
            <person name="Jo J.-H."/>
            <person name="Im W.-T."/>
        </authorList>
    </citation>
    <scope>NUCLEOTIDE SEQUENCE [LARGE SCALE GENOMIC DNA]</scope>
    <source>
        <strain evidence="1 2">MA9</strain>
    </source>
</reference>
<accession>A0ABS9UBQ6</accession>
<evidence type="ECO:0000313" key="1">
    <source>
        <dbReference type="EMBL" id="MCH7321764.1"/>
    </source>
</evidence>